<dbReference type="Proteomes" id="UP000655588">
    <property type="component" value="Unassembled WGS sequence"/>
</dbReference>
<dbReference type="SMART" id="SM00382">
    <property type="entry name" value="AAA"/>
    <property type="match status" value="1"/>
</dbReference>
<evidence type="ECO:0000256" key="4">
    <source>
        <dbReference type="ARBA" id="ARBA00022692"/>
    </source>
</evidence>
<feature type="domain" description="ABC transporter" evidence="10">
    <location>
        <begin position="56"/>
        <end position="307"/>
    </location>
</feature>
<evidence type="ECO:0000256" key="3">
    <source>
        <dbReference type="ARBA" id="ARBA00022448"/>
    </source>
</evidence>
<keyword evidence="12" id="KW-1185">Reference proteome</keyword>
<dbReference type="InterPro" id="IPR027417">
    <property type="entry name" value="P-loop_NTPase"/>
</dbReference>
<evidence type="ECO:0000256" key="1">
    <source>
        <dbReference type="ARBA" id="ARBA00004141"/>
    </source>
</evidence>
<dbReference type="GO" id="GO:0140359">
    <property type="term" value="F:ABC-type transporter activity"/>
    <property type="evidence" value="ECO:0007669"/>
    <property type="project" value="InterPro"/>
</dbReference>
<dbReference type="Pfam" id="PF00005">
    <property type="entry name" value="ABC_tran"/>
    <property type="match status" value="1"/>
</dbReference>
<keyword evidence="4 9" id="KW-0812">Transmembrane</keyword>
<organism evidence="11 12">
    <name type="scientific">Frieseomelitta varia</name>
    <dbReference type="NCBI Taxonomy" id="561572"/>
    <lineage>
        <taxon>Eukaryota</taxon>
        <taxon>Metazoa</taxon>
        <taxon>Ecdysozoa</taxon>
        <taxon>Arthropoda</taxon>
        <taxon>Hexapoda</taxon>
        <taxon>Insecta</taxon>
        <taxon>Pterygota</taxon>
        <taxon>Neoptera</taxon>
        <taxon>Endopterygota</taxon>
        <taxon>Hymenoptera</taxon>
        <taxon>Apocrita</taxon>
        <taxon>Aculeata</taxon>
        <taxon>Apoidea</taxon>
        <taxon>Anthophila</taxon>
        <taxon>Apidae</taxon>
        <taxon>Frieseomelitta</taxon>
    </lineage>
</organism>
<comment type="subcellular location">
    <subcellularLocation>
        <location evidence="1">Membrane</location>
        <topology evidence="1">Multi-pass membrane protein</topology>
    </subcellularLocation>
</comment>
<dbReference type="InterPro" id="IPR003593">
    <property type="entry name" value="AAA+_ATPase"/>
</dbReference>
<dbReference type="PANTHER" id="PTHR48041:SF116">
    <property type="entry name" value="PROTEIN BROWN"/>
    <property type="match status" value="1"/>
</dbReference>
<dbReference type="PROSITE" id="PS50893">
    <property type="entry name" value="ABC_TRANSPORTER_2"/>
    <property type="match status" value="1"/>
</dbReference>
<evidence type="ECO:0000259" key="10">
    <source>
        <dbReference type="PROSITE" id="PS50893"/>
    </source>
</evidence>
<gene>
    <name evidence="11" type="ORF">E2986_10671</name>
</gene>
<dbReference type="GO" id="GO:0005524">
    <property type="term" value="F:ATP binding"/>
    <property type="evidence" value="ECO:0007669"/>
    <property type="project" value="UniProtKB-KW"/>
</dbReference>
<accession>A0A833W4L2</accession>
<dbReference type="InterPro" id="IPR017871">
    <property type="entry name" value="ABC_transporter-like_CS"/>
</dbReference>
<dbReference type="PANTHER" id="PTHR48041">
    <property type="entry name" value="ABC TRANSPORTER G FAMILY MEMBER 28"/>
    <property type="match status" value="1"/>
</dbReference>
<keyword evidence="6" id="KW-0067">ATP-binding</keyword>
<feature type="transmembrane region" description="Helical" evidence="9">
    <location>
        <begin position="483"/>
        <end position="509"/>
    </location>
</feature>
<dbReference type="PROSITE" id="PS00211">
    <property type="entry name" value="ABC_TRANSPORTER_1"/>
    <property type="match status" value="1"/>
</dbReference>
<evidence type="ECO:0000313" key="11">
    <source>
        <dbReference type="EMBL" id="KAF3420763.1"/>
    </source>
</evidence>
<evidence type="ECO:0000256" key="2">
    <source>
        <dbReference type="ARBA" id="ARBA00005814"/>
    </source>
</evidence>
<evidence type="ECO:0000256" key="7">
    <source>
        <dbReference type="ARBA" id="ARBA00022989"/>
    </source>
</evidence>
<evidence type="ECO:0000313" key="12">
    <source>
        <dbReference type="Proteomes" id="UP000655588"/>
    </source>
</evidence>
<dbReference type="Pfam" id="PF01061">
    <property type="entry name" value="ABC2_membrane"/>
    <property type="match status" value="1"/>
</dbReference>
<evidence type="ECO:0000256" key="6">
    <source>
        <dbReference type="ARBA" id="ARBA00022840"/>
    </source>
</evidence>
<dbReference type="AlphaFoldDB" id="A0A833W4L2"/>
<keyword evidence="7 9" id="KW-1133">Transmembrane helix</keyword>
<evidence type="ECO:0000256" key="5">
    <source>
        <dbReference type="ARBA" id="ARBA00022741"/>
    </source>
</evidence>
<keyword evidence="8 9" id="KW-0472">Membrane</keyword>
<reference evidence="11" key="1">
    <citation type="submission" date="2019-11" db="EMBL/GenBank/DDBJ databases">
        <title>The nuclear and mitochondrial genomes of Frieseomelitta varia - a highly eusocial stingless bee (Meliponini) with a permanently sterile worker caste.</title>
        <authorList>
            <person name="Freitas F.C.P."/>
            <person name="Lourenco A.P."/>
            <person name="Nunes F.M.F."/>
            <person name="Paschoal A.R."/>
            <person name="Abreu F.C.P."/>
            <person name="Barbin F.O."/>
            <person name="Bataglia L."/>
            <person name="Cardoso-Junior C.A.M."/>
            <person name="Cervoni M.S."/>
            <person name="Silva S.R."/>
            <person name="Dalarmi F."/>
            <person name="Del Lama M.A."/>
            <person name="Depintor T.S."/>
            <person name="Ferreira K.M."/>
            <person name="Goria P.S."/>
            <person name="Jaskot M.C."/>
            <person name="Lago D.C."/>
            <person name="Luna-Lucena D."/>
            <person name="Moda L.M."/>
            <person name="Nascimento L."/>
            <person name="Pedrino M."/>
            <person name="Rabico F.O."/>
            <person name="Sanches F.C."/>
            <person name="Santos D.E."/>
            <person name="Santos C.G."/>
            <person name="Vieira J."/>
            <person name="Lopes T.F."/>
            <person name="Barchuk A.R."/>
            <person name="Hartfelder K."/>
            <person name="Simoes Z.L.P."/>
            <person name="Bitondi M.M.G."/>
            <person name="Pinheiro D.G."/>
        </authorList>
    </citation>
    <scope>NUCLEOTIDE SEQUENCE</scope>
    <source>
        <strain evidence="11">USP_RPSP 00005682</strain>
        <tissue evidence="11">Whole individual</tissue>
    </source>
</reference>
<dbReference type="InterPro" id="IPR003439">
    <property type="entry name" value="ABC_transporter-like_ATP-bd"/>
</dbReference>
<feature type="non-terminal residue" evidence="11">
    <location>
        <position position="1"/>
    </location>
</feature>
<name>A0A833W4L2_9HYME</name>
<dbReference type="GO" id="GO:0016887">
    <property type="term" value="F:ATP hydrolysis activity"/>
    <property type="evidence" value="ECO:0007669"/>
    <property type="project" value="InterPro"/>
</dbReference>
<feature type="transmembrane region" description="Helical" evidence="9">
    <location>
        <begin position="545"/>
        <end position="566"/>
    </location>
</feature>
<feature type="transmembrane region" description="Helical" evidence="9">
    <location>
        <begin position="628"/>
        <end position="650"/>
    </location>
</feature>
<evidence type="ECO:0000256" key="9">
    <source>
        <dbReference type="SAM" id="Phobius"/>
    </source>
</evidence>
<dbReference type="Gene3D" id="3.40.50.300">
    <property type="entry name" value="P-loop containing nucleotide triphosphate hydrolases"/>
    <property type="match status" value="1"/>
</dbReference>
<dbReference type="InterPro" id="IPR013525">
    <property type="entry name" value="ABC2_TM"/>
</dbReference>
<evidence type="ECO:0000256" key="8">
    <source>
        <dbReference type="ARBA" id="ARBA00023136"/>
    </source>
</evidence>
<feature type="transmembrane region" description="Helical" evidence="9">
    <location>
        <begin position="516"/>
        <end position="539"/>
    </location>
</feature>
<feature type="transmembrane region" description="Helical" evidence="9">
    <location>
        <begin position="442"/>
        <end position="463"/>
    </location>
</feature>
<dbReference type="InterPro" id="IPR050352">
    <property type="entry name" value="ABCG_transporters"/>
</dbReference>
<feature type="transmembrane region" description="Helical" evidence="9">
    <location>
        <begin position="403"/>
        <end position="421"/>
    </location>
</feature>
<comment type="similarity">
    <text evidence="2">Belongs to the ABC transporter superfamily. ABCG family. Eye pigment precursor importer (TC 3.A.1.204) subfamily.</text>
</comment>
<dbReference type="GO" id="GO:0005886">
    <property type="term" value="C:plasma membrane"/>
    <property type="evidence" value="ECO:0007669"/>
    <property type="project" value="TreeGrafter"/>
</dbReference>
<keyword evidence="5" id="KW-0547">Nucleotide-binding</keyword>
<protein>
    <recommendedName>
        <fullName evidence="10">ABC transporter domain-containing protein</fullName>
    </recommendedName>
</protein>
<keyword evidence="3" id="KW-0813">Transport</keyword>
<dbReference type="EMBL" id="WNWW01000922">
    <property type="protein sequence ID" value="KAF3420763.1"/>
    <property type="molecule type" value="Genomic_DNA"/>
</dbReference>
<dbReference type="SUPFAM" id="SSF52540">
    <property type="entry name" value="P-loop containing nucleoside triphosphate hydrolases"/>
    <property type="match status" value="1"/>
</dbReference>
<dbReference type="InterPro" id="IPR043926">
    <property type="entry name" value="ABCG_dom"/>
</dbReference>
<dbReference type="Pfam" id="PF19055">
    <property type="entry name" value="ABC2_membrane_7"/>
    <property type="match status" value="1"/>
</dbReference>
<sequence length="660" mass="72882">INLACTAKYCVNLCKYSINNLTPVKHGGVQARLVFYTTGSVMYPVLQPNILKDLCLTWRNISYTVEKKVNGGSLRAIFGLQHTEFIQLLNGVNGIVNSGMLMAIMGPSGAGKTTLLATISRRVKGKATGDVLLNGKPIDTGQMIRISGFVPQTDLAVESLTILEHMEFMACMKMDRRLRASVRKQRIMTLLGELGLAKSTGTKLSALSGGERKRVTLAVQLLTEPSILFCDEPTTGLDSYGAMTVVKTLREVAASGRIVICSLHQPASGLLEIFHEVLLLSGGRVAFQGSSIDATNFFDSLGLRCPPTFNNAEFFVSQLSIVRGKEAESYKKVNWICDQYEKSKYGQRVSKLIEYSCVAESSELPAIFSQASLSPKDFKKARTLTQLRWLMWRTYVDSKKNSASLLLRFITYMFIGLLISLPYMNITGQALDQGSIQNMQGLLYLVVVETVFTFNYAVFYTFPRELPLLLRDIASGLYGPTPYYISKVIVLIPGAIIQPLLYSAFIFAITGLKGGLLGFVYFVLPVVVCAISASALASFQSVDTASLFSVPLDFLGLMFCGIYLHLDHLAPGIAWLKYLSQFYYGLEAVSLMQWLLIDHINCSPDPEEPCISSGLGVLEKYGYLPNHYVTDIVGLLVIFVVSHLAGFLVIKHRSRKEPIY</sequence>
<proteinExistence type="inferred from homology"/>
<comment type="caution">
    <text evidence="11">The sequence shown here is derived from an EMBL/GenBank/DDBJ whole genome shotgun (WGS) entry which is preliminary data.</text>
</comment>